<evidence type="ECO:0000313" key="2">
    <source>
        <dbReference type="Proteomes" id="UP000652354"/>
    </source>
</evidence>
<name>A0A919Q365_9MICO</name>
<proteinExistence type="predicted"/>
<protein>
    <submittedName>
        <fullName evidence="1">Uncharacterized protein</fullName>
    </submittedName>
</protein>
<comment type="caution">
    <text evidence="1">The sequence shown here is derived from an EMBL/GenBank/DDBJ whole genome shotgun (WGS) entry which is preliminary data.</text>
</comment>
<dbReference type="AlphaFoldDB" id="A0A919Q365"/>
<gene>
    <name evidence="1" type="ORF">Dac01nite_03400</name>
</gene>
<sequence>MPAASGSGKTTRGLTVAAWHCGGQGGDMAPTDRPGKTPGLIAAIRPLSPWLPTIVGQTLVSLGRIVC</sequence>
<dbReference type="Proteomes" id="UP000652354">
    <property type="component" value="Unassembled WGS sequence"/>
</dbReference>
<reference evidence="1" key="1">
    <citation type="submission" date="2021-01" db="EMBL/GenBank/DDBJ databases">
        <title>Whole genome shotgun sequence of Demequina activiva NBRC 110675.</title>
        <authorList>
            <person name="Komaki H."/>
            <person name="Tamura T."/>
        </authorList>
    </citation>
    <scope>NUCLEOTIDE SEQUENCE</scope>
    <source>
        <strain evidence="1">NBRC 110675</strain>
    </source>
</reference>
<accession>A0A919Q365</accession>
<evidence type="ECO:0000313" key="1">
    <source>
        <dbReference type="EMBL" id="GIG53588.1"/>
    </source>
</evidence>
<organism evidence="1 2">
    <name type="scientific">Demequina activiva</name>
    <dbReference type="NCBI Taxonomy" id="1582364"/>
    <lineage>
        <taxon>Bacteria</taxon>
        <taxon>Bacillati</taxon>
        <taxon>Actinomycetota</taxon>
        <taxon>Actinomycetes</taxon>
        <taxon>Micrococcales</taxon>
        <taxon>Demequinaceae</taxon>
        <taxon>Demequina</taxon>
    </lineage>
</organism>
<keyword evidence="2" id="KW-1185">Reference proteome</keyword>
<dbReference type="EMBL" id="BONR01000001">
    <property type="protein sequence ID" value="GIG53588.1"/>
    <property type="molecule type" value="Genomic_DNA"/>
</dbReference>